<sequence length="359" mass="39942">MSEAAAFRYATALNHLLRSGSEQRVLIGDSWTVFWAERPHDLETALPNLFGEPKADDLELGKRDIATLYRAVNSGNFIVGDAEDRVHVLGLSPSAARITIRFWETAPAIELARRVHQHFEDLRIVRRSIDLEHLSLYQLLQACSPRGELDNLPPSLGGQLVGAVLSGLPYPVTLLNAAVQRCRAAVRKTRTDEKVTYARAAAIKAWLCREYRRVGPSSSPNDKELQPMLDLSNANPAYRLGRLFATLEKIQEDSSPGINATIRDRFYGAASGTPGTVFPTLLRLKNHHLGKLVKGRAIQMERLIAEIMDGLNDFPAHMLMSDQGRFAIGYYHQRQAFFTKRTNAPEGKANGTDATETDQ</sequence>
<proteinExistence type="predicted"/>
<keyword evidence="2" id="KW-1185">Reference proteome</keyword>
<organism evidence="1 2">
    <name type="scientific">Lamprobacter modestohalophilus</name>
    <dbReference type="NCBI Taxonomy" id="1064514"/>
    <lineage>
        <taxon>Bacteria</taxon>
        <taxon>Pseudomonadati</taxon>
        <taxon>Pseudomonadota</taxon>
        <taxon>Gammaproteobacteria</taxon>
        <taxon>Chromatiales</taxon>
        <taxon>Chromatiaceae</taxon>
        <taxon>Lamprobacter</taxon>
    </lineage>
</organism>
<dbReference type="AlphaFoldDB" id="A0A9X1B6J6"/>
<evidence type="ECO:0000313" key="2">
    <source>
        <dbReference type="Proteomes" id="UP001138768"/>
    </source>
</evidence>
<evidence type="ECO:0000313" key="1">
    <source>
        <dbReference type="EMBL" id="MBK1621690.1"/>
    </source>
</evidence>
<dbReference type="Proteomes" id="UP001138768">
    <property type="component" value="Unassembled WGS sequence"/>
</dbReference>
<dbReference type="InterPro" id="IPR010144">
    <property type="entry name" value="CRISPR-assoc_prot_Csd1-typ"/>
</dbReference>
<gene>
    <name evidence="1" type="primary">cas8c</name>
    <name evidence="1" type="ORF">CKO42_25540</name>
</gene>
<accession>A0A9X1B6J6</accession>
<dbReference type="EMBL" id="NRRY01000102">
    <property type="protein sequence ID" value="MBK1621690.1"/>
    <property type="molecule type" value="Genomic_DNA"/>
</dbReference>
<comment type="caution">
    <text evidence="1">The sequence shown here is derived from an EMBL/GenBank/DDBJ whole genome shotgun (WGS) entry which is preliminary data.</text>
</comment>
<name>A0A9X1B6J6_9GAMM</name>
<dbReference type="NCBIfam" id="TIGR01863">
    <property type="entry name" value="cas_Csd1"/>
    <property type="match status" value="1"/>
</dbReference>
<dbReference type="Pfam" id="PF09709">
    <property type="entry name" value="Cas_Csd1"/>
    <property type="match status" value="1"/>
</dbReference>
<protein>
    <submittedName>
        <fullName evidence="1">Type I-C CRISPR-associated protein Cas8c/Csd1</fullName>
    </submittedName>
</protein>
<reference evidence="1 2" key="1">
    <citation type="journal article" date="2020" name="Microorganisms">
        <title>Osmotic Adaptation and Compatible Solute Biosynthesis of Phototrophic Bacteria as Revealed from Genome Analyses.</title>
        <authorList>
            <person name="Imhoff J.F."/>
            <person name="Rahn T."/>
            <person name="Kunzel S."/>
            <person name="Keller A."/>
            <person name="Neulinger S.C."/>
        </authorList>
    </citation>
    <scope>NUCLEOTIDE SEQUENCE [LARGE SCALE GENOMIC DNA]</scope>
    <source>
        <strain evidence="1 2">DSM 25653</strain>
    </source>
</reference>